<dbReference type="PANTHER" id="PTHR32309">
    <property type="entry name" value="TYROSINE-PROTEIN KINASE"/>
    <property type="match status" value="1"/>
</dbReference>
<keyword evidence="4" id="KW-0547">Nucleotide-binding</keyword>
<dbReference type="InterPro" id="IPR025669">
    <property type="entry name" value="AAA_dom"/>
</dbReference>
<dbReference type="Pfam" id="PF13614">
    <property type="entry name" value="AAA_31"/>
    <property type="match status" value="1"/>
</dbReference>
<protein>
    <recommendedName>
        <fullName evidence="2">non-specific protein-tyrosine kinase</fullName>
        <ecNumber evidence="2">2.7.10.2</ecNumber>
    </recommendedName>
</protein>
<dbReference type="SUPFAM" id="SSF52540">
    <property type="entry name" value="P-loop containing nucleoside triphosphate hydrolases"/>
    <property type="match status" value="1"/>
</dbReference>
<comment type="catalytic activity">
    <reaction evidence="8">
        <text>L-tyrosyl-[protein] + ATP = O-phospho-L-tyrosyl-[protein] + ADP + H(+)</text>
        <dbReference type="Rhea" id="RHEA:10596"/>
        <dbReference type="Rhea" id="RHEA-COMP:10136"/>
        <dbReference type="Rhea" id="RHEA-COMP:20101"/>
        <dbReference type="ChEBI" id="CHEBI:15378"/>
        <dbReference type="ChEBI" id="CHEBI:30616"/>
        <dbReference type="ChEBI" id="CHEBI:46858"/>
        <dbReference type="ChEBI" id="CHEBI:61978"/>
        <dbReference type="ChEBI" id="CHEBI:456216"/>
        <dbReference type="EC" id="2.7.10.2"/>
    </reaction>
</comment>
<dbReference type="Gene3D" id="3.40.50.300">
    <property type="entry name" value="P-loop containing nucleotide triphosphate hydrolases"/>
    <property type="match status" value="1"/>
</dbReference>
<dbReference type="GO" id="GO:0005886">
    <property type="term" value="C:plasma membrane"/>
    <property type="evidence" value="ECO:0007669"/>
    <property type="project" value="TreeGrafter"/>
</dbReference>
<evidence type="ECO:0000313" key="10">
    <source>
        <dbReference type="EMBL" id="OGL44892.1"/>
    </source>
</evidence>
<evidence type="ECO:0000256" key="2">
    <source>
        <dbReference type="ARBA" id="ARBA00011903"/>
    </source>
</evidence>
<dbReference type="EMBL" id="MGDE01000159">
    <property type="protein sequence ID" value="OGL44892.1"/>
    <property type="molecule type" value="Genomic_DNA"/>
</dbReference>
<keyword evidence="3" id="KW-0808">Transferase</keyword>
<dbReference type="AlphaFoldDB" id="A0A1F7RTL5"/>
<proteinExistence type="inferred from homology"/>
<feature type="domain" description="AAA" evidence="9">
    <location>
        <begin position="63"/>
        <end position="192"/>
    </location>
</feature>
<sequence>MAKTYEALSKTGHSIKQTERIDGSVFAMLNSDENAKEQLSGLEQQISLLKQKDNLSVINFVASHEKEGVSSIAINLAQLIAGKNSEKKVLLIDANLQRPAMHNAFNIAPSPGLRDALVDGADLSGFIHKVGSAGCLYVIPCGKSGVLPADAISHEKLTQLLFKLRGQYDYIFIDSPPILVSSNAIVLAHSSNITFFVVEAFKTLWEVAYRAKTMLEEKNCKIGGVILNRTRKVIPGRIYKKF</sequence>
<comment type="caution">
    <text evidence="10">The sequence shown here is derived from an EMBL/GenBank/DDBJ whole genome shotgun (WGS) entry which is preliminary data.</text>
</comment>
<dbReference type="CDD" id="cd05387">
    <property type="entry name" value="BY-kinase"/>
    <property type="match status" value="1"/>
</dbReference>
<dbReference type="Proteomes" id="UP000178797">
    <property type="component" value="Unassembled WGS sequence"/>
</dbReference>
<evidence type="ECO:0000256" key="3">
    <source>
        <dbReference type="ARBA" id="ARBA00022679"/>
    </source>
</evidence>
<accession>A0A1F7RTL5</accession>
<evidence type="ECO:0000256" key="7">
    <source>
        <dbReference type="ARBA" id="ARBA00023137"/>
    </source>
</evidence>
<evidence type="ECO:0000256" key="8">
    <source>
        <dbReference type="ARBA" id="ARBA00051245"/>
    </source>
</evidence>
<evidence type="ECO:0000259" key="9">
    <source>
        <dbReference type="Pfam" id="PF13614"/>
    </source>
</evidence>
<reference evidence="10 11" key="1">
    <citation type="journal article" date="2016" name="Nat. Commun.">
        <title>Thousands of microbial genomes shed light on interconnected biogeochemical processes in an aquifer system.</title>
        <authorList>
            <person name="Anantharaman K."/>
            <person name="Brown C.T."/>
            <person name="Hug L.A."/>
            <person name="Sharon I."/>
            <person name="Castelle C.J."/>
            <person name="Probst A.J."/>
            <person name="Thomas B.C."/>
            <person name="Singh A."/>
            <person name="Wilkins M.J."/>
            <person name="Karaoz U."/>
            <person name="Brodie E.L."/>
            <person name="Williams K.H."/>
            <person name="Hubbard S.S."/>
            <person name="Banfield J.F."/>
        </authorList>
    </citation>
    <scope>NUCLEOTIDE SEQUENCE [LARGE SCALE GENOMIC DNA]</scope>
</reference>
<evidence type="ECO:0000313" key="11">
    <source>
        <dbReference type="Proteomes" id="UP000178797"/>
    </source>
</evidence>
<keyword evidence="5" id="KW-0418">Kinase</keyword>
<comment type="similarity">
    <text evidence="1">Belongs to the CpsD/CapB family.</text>
</comment>
<evidence type="ECO:0000256" key="4">
    <source>
        <dbReference type="ARBA" id="ARBA00022741"/>
    </source>
</evidence>
<dbReference type="InterPro" id="IPR050445">
    <property type="entry name" value="Bact_polysacc_biosynth/exp"/>
</dbReference>
<keyword evidence="6" id="KW-0067">ATP-binding</keyword>
<evidence type="ECO:0000256" key="1">
    <source>
        <dbReference type="ARBA" id="ARBA00007316"/>
    </source>
</evidence>
<name>A0A1F7RTL5_9BACT</name>
<dbReference type="InterPro" id="IPR005702">
    <property type="entry name" value="Wzc-like_C"/>
</dbReference>
<evidence type="ECO:0000256" key="5">
    <source>
        <dbReference type="ARBA" id="ARBA00022777"/>
    </source>
</evidence>
<organism evidence="10 11">
    <name type="scientific">Candidatus Schekmanbacteria bacterium RBG_16_38_10</name>
    <dbReference type="NCBI Taxonomy" id="1817879"/>
    <lineage>
        <taxon>Bacteria</taxon>
        <taxon>Candidatus Schekmaniibacteriota</taxon>
    </lineage>
</organism>
<dbReference type="PANTHER" id="PTHR32309:SF13">
    <property type="entry name" value="FERRIC ENTEROBACTIN TRANSPORT PROTEIN FEPE"/>
    <property type="match status" value="1"/>
</dbReference>
<dbReference type="GO" id="GO:0004713">
    <property type="term" value="F:protein tyrosine kinase activity"/>
    <property type="evidence" value="ECO:0007669"/>
    <property type="project" value="TreeGrafter"/>
</dbReference>
<dbReference type="EC" id="2.7.10.2" evidence="2"/>
<gene>
    <name evidence="10" type="ORF">A2W05_06455</name>
</gene>
<evidence type="ECO:0000256" key="6">
    <source>
        <dbReference type="ARBA" id="ARBA00022840"/>
    </source>
</evidence>
<dbReference type="InterPro" id="IPR027417">
    <property type="entry name" value="P-loop_NTPase"/>
</dbReference>
<keyword evidence="7" id="KW-0829">Tyrosine-protein kinase</keyword>